<dbReference type="PROSITE" id="PS50209">
    <property type="entry name" value="CARD"/>
    <property type="match status" value="1"/>
</dbReference>
<evidence type="ECO:0000313" key="11">
    <source>
        <dbReference type="Proteomes" id="UP000234681"/>
    </source>
</evidence>
<evidence type="ECO:0000313" key="10">
    <source>
        <dbReference type="EMBL" id="EDM05077.1"/>
    </source>
</evidence>
<keyword evidence="3" id="KW-0399">Innate immunity</keyword>
<dbReference type="AlphaFoldDB" id="A6HGC2"/>
<dbReference type="PANTHER" id="PTHR46985:SF3">
    <property type="entry name" value="NACHT, LRR AND PYD DOMAINS-CONTAINING PROTEIN 1"/>
    <property type="match status" value="1"/>
</dbReference>
<evidence type="ECO:0000256" key="8">
    <source>
        <dbReference type="ARBA" id="ARBA00029394"/>
    </source>
</evidence>
<reference evidence="10 11" key="1">
    <citation type="submission" date="2005-07" db="EMBL/GenBank/DDBJ databases">
        <authorList>
            <person name="Mural R.J."/>
            <person name="Li P.W."/>
            <person name="Adams M.D."/>
            <person name="Amanatides P.G."/>
            <person name="Baden-Tillson H."/>
            <person name="Barnstead M."/>
            <person name="Chin S.H."/>
            <person name="Dew I."/>
            <person name="Evans C.A."/>
            <person name="Ferriera S."/>
            <person name="Flanigan M."/>
            <person name="Fosler C."/>
            <person name="Glodek A."/>
            <person name="Gu Z."/>
            <person name="Holt R.A."/>
            <person name="Jennings D."/>
            <person name="Kraft C.L."/>
            <person name="Lu F."/>
            <person name="Nguyen T."/>
            <person name="Nusskern D.R."/>
            <person name="Pfannkoch C.M."/>
            <person name="Sitter C."/>
            <person name="Sutton G.G."/>
            <person name="Venter J.C."/>
            <person name="Wang Z."/>
            <person name="Woodage T."/>
            <person name="Zheng X.H."/>
            <person name="Zhong F."/>
        </authorList>
    </citation>
    <scope>NUCLEOTIDE SEQUENCE [LARGE SCALE GENOMIC DNA]</scope>
    <source>
        <strain>BN</strain>
        <strain evidence="11">Sprague-Dawley</strain>
    </source>
</reference>
<dbReference type="SUPFAM" id="SSF47986">
    <property type="entry name" value="DEATH domain"/>
    <property type="match status" value="1"/>
</dbReference>
<keyword evidence="5" id="KW-0395">Inflammatory response</keyword>
<feature type="domain" description="CARD" evidence="9">
    <location>
        <begin position="7"/>
        <end position="96"/>
    </location>
</feature>
<sequence length="103" mass="11811">MASAPKDAPALLHFVDQHREQLVARVTSVDPLLDKLHGLVLSEEDYETVRAEATNQDKMRKLFRGSRSWSWDCKDHFYQALKETHPHLIMDLLEKSGGVSVRL</sequence>
<evidence type="ECO:0000256" key="5">
    <source>
        <dbReference type="ARBA" id="ARBA00023198"/>
    </source>
</evidence>
<accession>A6HGC2</accession>
<comment type="function">
    <text evidence="8">Constitutes the precursor of the Nlrp1a inflammasome, which mediates autoproteolytic processing within the FIIND domain to generate the N-terminal and C-terminal parts, which are associated non-covalently in absence of pathogens and other damage-associated signals.</text>
</comment>
<dbReference type="GO" id="GO:0042981">
    <property type="term" value="P:regulation of apoptotic process"/>
    <property type="evidence" value="ECO:0007669"/>
    <property type="project" value="InterPro"/>
</dbReference>
<keyword evidence="4" id="KW-0391">Immunity</keyword>
<protein>
    <submittedName>
        <fullName evidence="10">RCG33358</fullName>
    </submittedName>
</protein>
<dbReference type="InterPro" id="IPR051249">
    <property type="entry name" value="NLRP_Inflammasome"/>
</dbReference>
<evidence type="ECO:0000256" key="1">
    <source>
        <dbReference type="ARBA" id="ARBA00004514"/>
    </source>
</evidence>
<evidence type="ECO:0000256" key="6">
    <source>
        <dbReference type="ARBA" id="ARBA00024315"/>
    </source>
</evidence>
<dbReference type="Pfam" id="PF00619">
    <property type="entry name" value="CARD"/>
    <property type="match status" value="1"/>
</dbReference>
<gene>
    <name evidence="10" type="ORF">rCG_33358</name>
</gene>
<dbReference type="GO" id="GO:0006954">
    <property type="term" value="P:inflammatory response"/>
    <property type="evidence" value="ECO:0007669"/>
    <property type="project" value="UniProtKB-KW"/>
</dbReference>
<dbReference type="Proteomes" id="UP000234681">
    <property type="component" value="Chromosome 10"/>
</dbReference>
<comment type="function">
    <text evidence="6">Constitutes the active part of the Nlrp1a inflammasome. In absence of pathogens and other damage-associated signals, interacts with the N-terminal part of Nlrp1a (NACHT, LRR and PYD domains-containing protein 1a, N-terminus), preventing activation of the Nlrp1a inflammasome. In response to pathogen-associated signals, the N-terminal part of Nlrp1a is degraded by the proteasome, releasing this form, which polymerizes to form the Nlrp1a inflammasome complex: the Nlrp1a inflammasome complex then directly recruits pro-caspase-1 (proCASP1) and promotes caspase-1 (CASP1) activation, leading to gasdermin-D (GSDMD) cleavage and subsequent pyroptosis.</text>
</comment>
<proteinExistence type="predicted"/>
<dbReference type="GO" id="GO:0045087">
    <property type="term" value="P:innate immune response"/>
    <property type="evidence" value="ECO:0007669"/>
    <property type="project" value="UniProtKB-KW"/>
</dbReference>
<dbReference type="PANTHER" id="PTHR46985">
    <property type="entry name" value="NACHT, LRR AND PYD DOMAINS-CONTAINING PROTEIN 1"/>
    <property type="match status" value="1"/>
</dbReference>
<dbReference type="FunFam" id="1.10.533.10:FF:000013">
    <property type="entry name" value="Apoptosis-associated speck-like protein containing a CARD"/>
    <property type="match status" value="1"/>
</dbReference>
<name>A6HGC2_RAT</name>
<evidence type="ECO:0000256" key="3">
    <source>
        <dbReference type="ARBA" id="ARBA00022588"/>
    </source>
</evidence>
<dbReference type="InterPro" id="IPR011029">
    <property type="entry name" value="DEATH-like_dom_sf"/>
</dbReference>
<dbReference type="EMBL" id="CH473948">
    <property type="protein sequence ID" value="EDM05077.1"/>
    <property type="molecule type" value="Genomic_DNA"/>
</dbReference>
<dbReference type="InterPro" id="IPR001315">
    <property type="entry name" value="CARD"/>
</dbReference>
<dbReference type="InterPro" id="IPR033516">
    <property type="entry name" value="CARD8/ASC/NALP1_CARD"/>
</dbReference>
<dbReference type="GO" id="GO:0005829">
    <property type="term" value="C:cytosol"/>
    <property type="evidence" value="ECO:0007669"/>
    <property type="project" value="UniProtKB-SubCell"/>
</dbReference>
<evidence type="ECO:0000259" key="9">
    <source>
        <dbReference type="PROSITE" id="PS50209"/>
    </source>
</evidence>
<keyword evidence="2" id="KW-0963">Cytoplasm</keyword>
<organism evidence="10 11">
    <name type="scientific">Rattus norvegicus</name>
    <name type="common">Rat</name>
    <dbReference type="NCBI Taxonomy" id="10116"/>
    <lineage>
        <taxon>Eukaryota</taxon>
        <taxon>Metazoa</taxon>
        <taxon>Chordata</taxon>
        <taxon>Craniata</taxon>
        <taxon>Vertebrata</taxon>
        <taxon>Euteleostomi</taxon>
        <taxon>Mammalia</taxon>
        <taxon>Eutheria</taxon>
        <taxon>Euarchontoglires</taxon>
        <taxon>Glires</taxon>
        <taxon>Rodentia</taxon>
        <taxon>Myomorpha</taxon>
        <taxon>Muroidea</taxon>
        <taxon>Muridae</taxon>
        <taxon>Murinae</taxon>
        <taxon>Rattus</taxon>
    </lineage>
</organism>
<dbReference type="Gene3D" id="1.10.533.10">
    <property type="entry name" value="Death Domain, Fas"/>
    <property type="match status" value="1"/>
</dbReference>
<evidence type="ECO:0000256" key="2">
    <source>
        <dbReference type="ARBA" id="ARBA00022490"/>
    </source>
</evidence>
<comment type="subunit">
    <text evidence="7">Interacts with the C-terminal part of Nlrp1a (NACHT, LRR and PYD domains-containing protein 1a, C-terminus) in absence of pathogens and other damage-associated signals.</text>
</comment>
<evidence type="ECO:0000256" key="7">
    <source>
        <dbReference type="ARBA" id="ARBA00024369"/>
    </source>
</evidence>
<evidence type="ECO:0000256" key="4">
    <source>
        <dbReference type="ARBA" id="ARBA00022859"/>
    </source>
</evidence>
<comment type="subcellular location">
    <subcellularLocation>
        <location evidence="1">Cytoplasm</location>
        <location evidence="1">Cytosol</location>
    </subcellularLocation>
</comment>
<dbReference type="CDD" id="cd08330">
    <property type="entry name" value="CARD_ASC_NALP1"/>
    <property type="match status" value="1"/>
</dbReference>